<evidence type="ECO:0000313" key="2">
    <source>
        <dbReference type="Proteomes" id="UP000828390"/>
    </source>
</evidence>
<reference evidence="1" key="2">
    <citation type="submission" date="2020-11" db="EMBL/GenBank/DDBJ databases">
        <authorList>
            <person name="McCartney M.A."/>
            <person name="Auch B."/>
            <person name="Kono T."/>
            <person name="Mallez S."/>
            <person name="Becker A."/>
            <person name="Gohl D.M."/>
            <person name="Silverstein K.A.T."/>
            <person name="Koren S."/>
            <person name="Bechman K.B."/>
            <person name="Herman A."/>
            <person name="Abrahante J.E."/>
            <person name="Garbe J."/>
        </authorList>
    </citation>
    <scope>NUCLEOTIDE SEQUENCE</scope>
    <source>
        <strain evidence="1">Duluth1</strain>
        <tissue evidence="1">Whole animal</tissue>
    </source>
</reference>
<dbReference type="AlphaFoldDB" id="A0A9D4I485"/>
<gene>
    <name evidence="1" type="ORF">DPMN_184107</name>
</gene>
<dbReference type="EMBL" id="JAIWYP010000010">
    <property type="protein sequence ID" value="KAH3749606.1"/>
    <property type="molecule type" value="Genomic_DNA"/>
</dbReference>
<evidence type="ECO:0000313" key="1">
    <source>
        <dbReference type="EMBL" id="KAH3749606.1"/>
    </source>
</evidence>
<sequence length="121" mass="13578">MIKSMEVTPATQNALLKYLTEEWWCEKWRYAWLDSSRLPLIANGERTMTTNNHDEQLNLQVTDCVGGRRKKASTLLYELTGVQASKENSGSQFVPPKKASFLNIHAAKTIAHDLGTDIGTP</sequence>
<reference evidence="1" key="1">
    <citation type="journal article" date="2019" name="bioRxiv">
        <title>The Genome of the Zebra Mussel, Dreissena polymorpha: A Resource for Invasive Species Research.</title>
        <authorList>
            <person name="McCartney M.A."/>
            <person name="Auch B."/>
            <person name="Kono T."/>
            <person name="Mallez S."/>
            <person name="Zhang Y."/>
            <person name="Obille A."/>
            <person name="Becker A."/>
            <person name="Abrahante J.E."/>
            <person name="Garbe J."/>
            <person name="Badalamenti J.P."/>
            <person name="Herman A."/>
            <person name="Mangelson H."/>
            <person name="Liachko I."/>
            <person name="Sullivan S."/>
            <person name="Sone E.D."/>
            <person name="Koren S."/>
            <person name="Silverstein K.A.T."/>
            <person name="Beckman K.B."/>
            <person name="Gohl D.M."/>
        </authorList>
    </citation>
    <scope>NUCLEOTIDE SEQUENCE</scope>
    <source>
        <strain evidence="1">Duluth1</strain>
        <tissue evidence="1">Whole animal</tissue>
    </source>
</reference>
<organism evidence="1 2">
    <name type="scientific">Dreissena polymorpha</name>
    <name type="common">Zebra mussel</name>
    <name type="synonym">Mytilus polymorpha</name>
    <dbReference type="NCBI Taxonomy" id="45954"/>
    <lineage>
        <taxon>Eukaryota</taxon>
        <taxon>Metazoa</taxon>
        <taxon>Spiralia</taxon>
        <taxon>Lophotrochozoa</taxon>
        <taxon>Mollusca</taxon>
        <taxon>Bivalvia</taxon>
        <taxon>Autobranchia</taxon>
        <taxon>Heteroconchia</taxon>
        <taxon>Euheterodonta</taxon>
        <taxon>Imparidentia</taxon>
        <taxon>Neoheterodontei</taxon>
        <taxon>Myida</taxon>
        <taxon>Dreissenoidea</taxon>
        <taxon>Dreissenidae</taxon>
        <taxon>Dreissena</taxon>
    </lineage>
</organism>
<dbReference type="Proteomes" id="UP000828390">
    <property type="component" value="Unassembled WGS sequence"/>
</dbReference>
<protein>
    <submittedName>
        <fullName evidence="1">Uncharacterized protein</fullName>
    </submittedName>
</protein>
<name>A0A9D4I485_DREPO</name>
<comment type="caution">
    <text evidence="1">The sequence shown here is derived from an EMBL/GenBank/DDBJ whole genome shotgun (WGS) entry which is preliminary data.</text>
</comment>
<accession>A0A9D4I485</accession>
<keyword evidence="2" id="KW-1185">Reference proteome</keyword>
<proteinExistence type="predicted"/>